<feature type="signal peptide" evidence="11">
    <location>
        <begin position="1"/>
        <end position="19"/>
    </location>
</feature>
<feature type="domain" description="Pectinesterase catalytic" evidence="12">
    <location>
        <begin position="814"/>
        <end position="1081"/>
    </location>
</feature>
<dbReference type="EMBL" id="JAAOAK010000078">
    <property type="protein sequence ID" value="KAF5691392.1"/>
    <property type="molecule type" value="Genomic_DNA"/>
</dbReference>
<dbReference type="GO" id="GO:0042545">
    <property type="term" value="P:cell wall modification"/>
    <property type="evidence" value="ECO:0007669"/>
    <property type="project" value="InterPro"/>
</dbReference>
<feature type="region of interest" description="Disordered" evidence="10">
    <location>
        <begin position="718"/>
        <end position="800"/>
    </location>
</feature>
<evidence type="ECO:0000256" key="11">
    <source>
        <dbReference type="SAM" id="SignalP"/>
    </source>
</evidence>
<dbReference type="InterPro" id="IPR012334">
    <property type="entry name" value="Pectin_lyas_fold"/>
</dbReference>
<feature type="compositionally biased region" description="Polar residues" evidence="10">
    <location>
        <begin position="256"/>
        <end position="266"/>
    </location>
</feature>
<evidence type="ECO:0000313" key="14">
    <source>
        <dbReference type="Proteomes" id="UP000562682"/>
    </source>
</evidence>
<feature type="chain" id="PRO_5034409262" description="pectinesterase" evidence="11">
    <location>
        <begin position="20"/>
        <end position="2611"/>
    </location>
</feature>
<comment type="caution">
    <text evidence="13">The sequence shown here is derived from an EMBL/GenBank/DDBJ whole genome shotgun (WGS) entry which is preliminary data.</text>
</comment>
<keyword evidence="6 11" id="KW-0732">Signal</keyword>
<feature type="region of interest" description="Disordered" evidence="10">
    <location>
        <begin position="1469"/>
        <end position="1488"/>
    </location>
</feature>
<dbReference type="GO" id="GO:0030599">
    <property type="term" value="F:pectinesterase activity"/>
    <property type="evidence" value="ECO:0007669"/>
    <property type="project" value="UniProtKB-EC"/>
</dbReference>
<proteinExistence type="inferred from homology"/>
<evidence type="ECO:0000259" key="12">
    <source>
        <dbReference type="Pfam" id="PF01095"/>
    </source>
</evidence>
<dbReference type="PANTHER" id="PTHR31321">
    <property type="entry name" value="ACYL-COA THIOESTER HYDROLASE YBHC-RELATED"/>
    <property type="match status" value="1"/>
</dbReference>
<feature type="region of interest" description="Disordered" evidence="10">
    <location>
        <begin position="2203"/>
        <end position="2226"/>
    </location>
</feature>
<feature type="domain" description="Pectinesterase catalytic" evidence="12">
    <location>
        <begin position="1852"/>
        <end position="2138"/>
    </location>
</feature>
<feature type="compositionally biased region" description="Low complexity" evidence="10">
    <location>
        <begin position="2205"/>
        <end position="2226"/>
    </location>
</feature>
<comment type="pathway">
    <text evidence="2">Glycan metabolism; pectin degradation; 2-dehydro-3-deoxy-D-gluconate from pectin: step 1/5.</text>
</comment>
<dbReference type="PROSITE" id="PS00221">
    <property type="entry name" value="MIP"/>
    <property type="match status" value="1"/>
</dbReference>
<dbReference type="UniPathway" id="UPA00545">
    <property type="reaction ID" value="UER00823"/>
</dbReference>
<evidence type="ECO:0000256" key="6">
    <source>
        <dbReference type="ARBA" id="ARBA00022729"/>
    </source>
</evidence>
<feature type="compositionally biased region" description="Low complexity" evidence="10">
    <location>
        <begin position="722"/>
        <end position="746"/>
    </location>
</feature>
<dbReference type="Pfam" id="PF01095">
    <property type="entry name" value="Pectinesterase"/>
    <property type="match status" value="5"/>
</dbReference>
<evidence type="ECO:0000256" key="9">
    <source>
        <dbReference type="ARBA" id="ARBA00047928"/>
    </source>
</evidence>
<evidence type="ECO:0000256" key="2">
    <source>
        <dbReference type="ARBA" id="ARBA00005184"/>
    </source>
</evidence>
<keyword evidence="5" id="KW-0964">Secreted</keyword>
<evidence type="ECO:0000256" key="7">
    <source>
        <dbReference type="ARBA" id="ARBA00022801"/>
    </source>
</evidence>
<gene>
    <name evidence="13" type="ORF">FDENT_3434</name>
</gene>
<evidence type="ECO:0000256" key="1">
    <source>
        <dbReference type="ARBA" id="ARBA00004613"/>
    </source>
</evidence>
<comment type="catalytic activity">
    <reaction evidence="9">
        <text>[(1-&gt;4)-alpha-D-galacturonosyl methyl ester](n) + n H2O = [(1-&gt;4)-alpha-D-galacturonosyl](n) + n methanol + n H(+)</text>
        <dbReference type="Rhea" id="RHEA:22380"/>
        <dbReference type="Rhea" id="RHEA-COMP:14570"/>
        <dbReference type="Rhea" id="RHEA-COMP:14573"/>
        <dbReference type="ChEBI" id="CHEBI:15377"/>
        <dbReference type="ChEBI" id="CHEBI:15378"/>
        <dbReference type="ChEBI" id="CHEBI:17790"/>
        <dbReference type="ChEBI" id="CHEBI:140522"/>
        <dbReference type="ChEBI" id="CHEBI:140523"/>
        <dbReference type="EC" id="3.1.1.11"/>
    </reaction>
</comment>
<feature type="compositionally biased region" description="Low complexity" evidence="10">
    <location>
        <begin position="371"/>
        <end position="394"/>
    </location>
</feature>
<evidence type="ECO:0000256" key="5">
    <source>
        <dbReference type="ARBA" id="ARBA00022525"/>
    </source>
</evidence>
<feature type="compositionally biased region" description="Polar residues" evidence="10">
    <location>
        <begin position="354"/>
        <end position="370"/>
    </location>
</feature>
<keyword evidence="14" id="KW-1185">Reference proteome</keyword>
<sequence>MARLSAWLLLPLICGSSLAKEGSVVPAFVDSSSSHSTRFASLHDTPLNGNVPVALGGSSSFTPQVNPLVKRSSACKPRQPQGGIGVGAPILTASGTSTTAASETVSSGTTSAASRSETAAIGSVSLFETSSTIEVTLTSGTSSGLASETYPSSVDGDIHSSSTAVTAHDASTTTLSDADTASTDATGAKSATVASDSTATGSTTVSPATTHTVSASSVGPIVSSDTTTGFVSTSSPESSALGSTTGTTNSNVGTTLASSVDSSATSDIAPGTTTTGEAPAYDNVASSSASSAGSDTTSDSAISNASTTLTASLESSATSDVSSGSLVASETSTSGDLTSSSESSATLISSGTSEALTSSGTQTSEASHSLTTEFPSSFTSSQQTSESVVSTTTDSPLVLTVAADGSGDYTAINDAIKAAQTSGYPTVTVLAGTYTENVVIQATPTVTIVGEVSNKRDVSSTPKVVINNGGNANPALSFSTASAAGITWKNIKFSNTQAGGSGGAVFLRGSKNAFYNCQFYAAGIAAITGSYASAIVANSYIEAADKVLYNYPSLYLYGTTVTATNSNGIIVYNKGALAGSTLYNSTVVFDTCNISQKSGSTNTRVFLAAGNGDGSVAVFRDTSIGSFVAATGVYVDTKTQSKLNSYIEFGTTGDGSYSNHVADRSKYVTLATDPKDLSPYEISALFKSAYPSVAVSSLDWIDQGVLSAIQASNAKDFKQDVETTTSAAPTTSESSSVASESATTTSDSKKTTSESVTKAADPVTTTSDALSKATSATSTTEESTSAAPTTSSCSLPSSVPSTALVVGPKSNPCASYDTVASAVAALPADGTTQYIYILAGTYQGQVSVVRVGATVFRGETTDGSSPKNNKVTITARNAVLSSSGGSLGTATFAANKYEAKLVSFYNINFENSFDPTTNNIALAVYAKGTKVAFYGCDIDSSQGTLYLDYGNFFFSHSKISGTTDFIWGQGAGYIYNSVIVSRGSTTGQSIAAYKYQGQYGGSRLVCDLCAVVPESSSVPEGSTYLGRDYSTNSNVAFVNSFLDGHIAGAGWKIASPSTFTGSFTEGNNTGPGWDSSARISAVKIASDTSSFSAAGILGSDSWIDKAAIAPFQGWPDSVYGEDASTTTTSAATTTSSTTSATAVGATLTVAPSPTGNEYKTVASALAAIPNDGDDYTIFVKAGSYNEQLTFTRASGHVTIRGETNFENDFTQNEVLIWFKLGYSTGASRNEETPVLFWKTTSASSGLSLYNLNFTNTYPQTSDTAALAADFFGNMAAYGCAFDGFQDTLLVNQGIQVFSNSYIAGSVDFIWGYSKAFFHGCYIASNTANAYITANNRKSSSWAGGFVFDKCKVTYTDSYGSNFGTTSLGRPWSQYALVVYMNSFLDKHISPQGWATWSSSNPQTSNVLFGEFNNTGPGNWTTSRASFATKLTESQAAAYSLGSFIGSTSWLDMKAYNLVPSYAIDGSDAATDPETDTWPVHPSDGTTPPKGAVTVSVGGEKSGSYSTLTDALKSLPKDSTPQTIFIYAGTYEEQVPAINRPGPVTIIGYTESDPGKTYASNQVTITQAKGLSVAGTIPAGRSNADTATIATASTKIAFYNVKFVNSDNLDGATPSYVTLAASIYGNDIGFYGCSFIGWQDTLLNGATNGYQYYESSYIEGAIDFVWGYSKAYFKGCTLAAKRAKSAITAQSRSSASAIGGYIFDQCLFTEAPSATVDLQGQVYLGRPYSAYALVVVKNSYLDSTIQPAGWKIWSTTDPRTDHITFAEYNNEGPGSWEKNTAAREAFGFATLLTSDTYSLESVMDSTDWIDMTYWDTITTPQPSTVTPTPVPTAPYSGKTPPAGAYIVSKDPIDGFTTYDTIQAAIDALPLSTKVTPTVFLYPGTYKEQIILSRPGTTFFIGYSESPEDNSKNQVTITYDKGIDTQAEASNSDSATFYATGNYFQAVNINFANTFGTTANYASLGFAVKSSKFASLYGCQVYGNQDALLINGNLFAYNSLFTGNIDMIWGSGAGYFLKSTIAPNRDGIALTANKKGSNLNSYGFVFDQCTVAPSGGASYSSIYLGRPWDEYARVAYIESELGSCIAAAGWQAWTKADPRTANVIFGEFDNSGPGSSTSQRASFAKQLSGEDVAQFELGTFFTSTAWINMTLVDATPFDAGIAATQTYSSTTVYTTQTVTTSQTALVTTTGADVTVTEKSTSTLDVGTTITPDPTTKTNTEKSTTTQTQQTSQVDSVVTVKSTDVVDVGKTVTPAGVTKTSTNVVAATVTSWITTSAKAVTTTVSTTAVTVTPKSVTQEETDFTTVFATRTSSPKAVTVKSTTTTTIGTGGTTTTSLKATTVVSTVVTTSVKTVSKTTTVKCIPTQDKRDLGAAAVLKPRAAVVFGNPSFDLSSGLTRRDLDLGSINLEARAEALRTVTVTVVSTYTTNVKTSTATVPGSTTTTELITTKTVGKTSTLKPVTVVEVSTSVATRFATVTIPGSTSTTTEVVTKESGKTTTLKATTTTVVVDATSVVTEKKTTTLPANTVTVYKTLTRTLAAGTVKVTSTNTVKKTSTITLDQQTVTSWATVKSTLQPSSTVTERSTVSKVTTSVVKSTKTNWATKTSKGAAACTN</sequence>
<feature type="compositionally biased region" description="Polar residues" evidence="10">
    <location>
        <begin position="193"/>
        <end position="241"/>
    </location>
</feature>
<evidence type="ECO:0000256" key="10">
    <source>
        <dbReference type="SAM" id="MobiDB-lite"/>
    </source>
</evidence>
<dbReference type="FunFam" id="2.160.20.10:FF:000014">
    <property type="entry name" value="Pectinesterase"/>
    <property type="match status" value="3"/>
</dbReference>
<feature type="domain" description="Pectinesterase catalytic" evidence="12">
    <location>
        <begin position="1494"/>
        <end position="1778"/>
    </location>
</feature>
<feature type="domain" description="Pectinesterase catalytic" evidence="12">
    <location>
        <begin position="400"/>
        <end position="521"/>
    </location>
</feature>
<accession>A0A8H6CT53</accession>
<feature type="compositionally biased region" description="Low complexity" evidence="10">
    <location>
        <begin position="166"/>
        <end position="192"/>
    </location>
</feature>
<dbReference type="GO" id="GO:0005576">
    <property type="term" value="C:extracellular region"/>
    <property type="evidence" value="ECO:0007669"/>
    <property type="project" value="UniProtKB-SubCell"/>
</dbReference>
<feature type="region of interest" description="Disordered" evidence="10">
    <location>
        <begin position="98"/>
        <end position="118"/>
    </location>
</feature>
<dbReference type="Gene3D" id="2.160.20.10">
    <property type="entry name" value="Single-stranded right-handed beta-helix, Pectin lyase-like"/>
    <property type="match status" value="5"/>
</dbReference>
<keyword evidence="7" id="KW-0378">Hydrolase</keyword>
<dbReference type="SUPFAM" id="SSF51126">
    <property type="entry name" value="Pectin lyase-like"/>
    <property type="match status" value="5"/>
</dbReference>
<feature type="compositionally biased region" description="Low complexity" evidence="10">
    <location>
        <begin position="242"/>
        <end position="255"/>
    </location>
</feature>
<evidence type="ECO:0000256" key="4">
    <source>
        <dbReference type="ARBA" id="ARBA00013229"/>
    </source>
</evidence>
<dbReference type="PANTHER" id="PTHR31321:SF58">
    <property type="entry name" value="METHYLESTERASE, PUTATIVE-RELATED"/>
    <property type="match status" value="1"/>
</dbReference>
<dbReference type="GO" id="GO:0045490">
    <property type="term" value="P:pectin catabolic process"/>
    <property type="evidence" value="ECO:0007669"/>
    <property type="project" value="UniProtKB-UniPathway"/>
</dbReference>
<keyword evidence="8" id="KW-0063">Aspartyl esterase</keyword>
<feature type="domain" description="Pectinesterase catalytic" evidence="12">
    <location>
        <begin position="1148"/>
        <end position="1445"/>
    </location>
</feature>
<name>A0A8H6CT53_9HYPO</name>
<comment type="similarity">
    <text evidence="3">Belongs to the pectinesterase family.</text>
</comment>
<organism evidence="13 14">
    <name type="scientific">Fusarium denticulatum</name>
    <dbReference type="NCBI Taxonomy" id="48507"/>
    <lineage>
        <taxon>Eukaryota</taxon>
        <taxon>Fungi</taxon>
        <taxon>Dikarya</taxon>
        <taxon>Ascomycota</taxon>
        <taxon>Pezizomycotina</taxon>
        <taxon>Sordariomycetes</taxon>
        <taxon>Hypocreomycetidae</taxon>
        <taxon>Hypocreales</taxon>
        <taxon>Nectriaceae</taxon>
        <taxon>Fusarium</taxon>
        <taxon>Fusarium fujikuroi species complex</taxon>
    </lineage>
</organism>
<evidence type="ECO:0000313" key="13">
    <source>
        <dbReference type="EMBL" id="KAF5691392.1"/>
    </source>
</evidence>
<feature type="region of interest" description="Disordered" evidence="10">
    <location>
        <begin position="138"/>
        <end position="394"/>
    </location>
</feature>
<feature type="compositionally biased region" description="Low complexity" evidence="10">
    <location>
        <begin position="285"/>
        <end position="319"/>
    </location>
</feature>
<comment type="subcellular location">
    <subcellularLocation>
        <location evidence="1">Secreted</location>
    </subcellularLocation>
</comment>
<protein>
    <recommendedName>
        <fullName evidence="4">pectinesterase</fullName>
        <ecNumber evidence="4">3.1.1.11</ecNumber>
    </recommendedName>
</protein>
<reference evidence="13 14" key="1">
    <citation type="submission" date="2020-05" db="EMBL/GenBank/DDBJ databases">
        <title>Identification and distribution of gene clusters putatively required for synthesis of sphingolipid metabolism inhibitors in phylogenetically diverse species of the filamentous fungus Fusarium.</title>
        <authorList>
            <person name="Kim H.-S."/>
            <person name="Busman M."/>
            <person name="Brown D.W."/>
            <person name="Divon H."/>
            <person name="Uhlig S."/>
            <person name="Proctor R.H."/>
        </authorList>
    </citation>
    <scope>NUCLEOTIDE SEQUENCE [LARGE SCALE GENOMIC DNA]</scope>
    <source>
        <strain evidence="13 14">NRRL 25311</strain>
    </source>
</reference>
<feature type="compositionally biased region" description="Low complexity" evidence="10">
    <location>
        <begin position="753"/>
        <end position="800"/>
    </location>
</feature>
<dbReference type="InterPro" id="IPR022357">
    <property type="entry name" value="MIP_CS"/>
</dbReference>
<feature type="compositionally biased region" description="Low complexity" evidence="10">
    <location>
        <begin position="329"/>
        <end position="353"/>
    </location>
</feature>
<evidence type="ECO:0000256" key="3">
    <source>
        <dbReference type="ARBA" id="ARBA00008891"/>
    </source>
</evidence>
<evidence type="ECO:0000256" key="8">
    <source>
        <dbReference type="ARBA" id="ARBA00023085"/>
    </source>
</evidence>
<dbReference type="InterPro" id="IPR000070">
    <property type="entry name" value="Pectinesterase_cat"/>
</dbReference>
<dbReference type="InterPro" id="IPR011050">
    <property type="entry name" value="Pectin_lyase_fold/virulence"/>
</dbReference>
<dbReference type="Proteomes" id="UP000562682">
    <property type="component" value="Unassembled WGS sequence"/>
</dbReference>
<dbReference type="EC" id="3.1.1.11" evidence="4"/>